<evidence type="ECO:0008006" key="3">
    <source>
        <dbReference type="Google" id="ProtNLM"/>
    </source>
</evidence>
<organism evidence="1 2">
    <name type="scientific">Brachionus calyciflorus</name>
    <dbReference type="NCBI Taxonomy" id="104777"/>
    <lineage>
        <taxon>Eukaryota</taxon>
        <taxon>Metazoa</taxon>
        <taxon>Spiralia</taxon>
        <taxon>Gnathifera</taxon>
        <taxon>Rotifera</taxon>
        <taxon>Eurotatoria</taxon>
        <taxon>Monogononta</taxon>
        <taxon>Pseudotrocha</taxon>
        <taxon>Ploima</taxon>
        <taxon>Brachionidae</taxon>
        <taxon>Brachionus</taxon>
    </lineage>
</organism>
<dbReference type="Gene3D" id="3.50.4.10">
    <property type="entry name" value="Hepatocyte Growth Factor"/>
    <property type="match status" value="1"/>
</dbReference>
<evidence type="ECO:0000313" key="1">
    <source>
        <dbReference type="EMBL" id="CAF0770288.1"/>
    </source>
</evidence>
<dbReference type="EMBL" id="CAJNOC010000511">
    <property type="protein sequence ID" value="CAF0770288.1"/>
    <property type="molecule type" value="Genomic_DNA"/>
</dbReference>
<dbReference type="AlphaFoldDB" id="A0A813QQ62"/>
<evidence type="ECO:0000313" key="2">
    <source>
        <dbReference type="Proteomes" id="UP000663879"/>
    </source>
</evidence>
<dbReference type="Proteomes" id="UP000663879">
    <property type="component" value="Unassembled WGS sequence"/>
</dbReference>
<comment type="caution">
    <text evidence="1">The sequence shown here is derived from an EMBL/GenBank/DDBJ whole genome shotgun (WGS) entry which is preliminary data.</text>
</comment>
<accession>A0A813QQ62</accession>
<dbReference type="OrthoDB" id="568194at2759"/>
<sequence length="245" mass="27747">MITFEEIRSDFTGNILNRVKARIIFGHDSFGYYQVEFDVIGPNAKCWGRSNRFIIDVQGIFCGIDQGYYIKAHEWTLLSKPNAPNNNNIIPGNDFKVPDLSLLIYDKSSKYADWITEQNNKRLIDWRGNWGFACDFQEDNLKYENIKGEKCGYSSTVCGVITIANSNAIEWKGNWAFACDFKDYNLKNERISGEKCGSRCAQTSGCTHFTWTSYNGGTCWMKSKSGITKSDAFFTGDSSMVCGTL</sequence>
<gene>
    <name evidence="1" type="ORF">OXX778_LOCUS4913</name>
</gene>
<reference evidence="1" key="1">
    <citation type="submission" date="2021-02" db="EMBL/GenBank/DDBJ databases">
        <authorList>
            <person name="Nowell W R."/>
        </authorList>
    </citation>
    <scope>NUCLEOTIDE SEQUENCE</scope>
    <source>
        <strain evidence="1">Ploen Becks lab</strain>
    </source>
</reference>
<name>A0A813QQ62_9BILA</name>
<protein>
    <recommendedName>
        <fullName evidence="3">Apple domain-containing protein</fullName>
    </recommendedName>
</protein>
<keyword evidence="2" id="KW-1185">Reference proteome</keyword>
<proteinExistence type="predicted"/>